<keyword evidence="1" id="KW-0812">Transmembrane</keyword>
<evidence type="ECO:0000256" key="1">
    <source>
        <dbReference type="SAM" id="Phobius"/>
    </source>
</evidence>
<feature type="transmembrane region" description="Helical" evidence="1">
    <location>
        <begin position="169"/>
        <end position="185"/>
    </location>
</feature>
<evidence type="ECO:0000313" key="3">
    <source>
        <dbReference type="Proteomes" id="UP001642483"/>
    </source>
</evidence>
<evidence type="ECO:0000313" key="2">
    <source>
        <dbReference type="EMBL" id="CAK8694132.1"/>
    </source>
</evidence>
<sequence>MEMKKVALECVVVYIDGMSSDVMIRSTTNRPLNIDEQLQSRHYLHCRKALDTFDHRRKSGKLAFIQHWRERLEKAINQIGHKKFKECMKAQAVYDEITQYYKKHVTSANYLDLQHVEAVNHGRRRMKVELTDQEIIKLVDQSFTKYTDEQQSSGYQTWLRRAVGQKTRFQVAILGSTIISSIVGVCVKTSMFRFGGVIVGGMVVFLLFKLWSSGAASPVTINFSETTSKQLKREIELYFEKPDFVGMFVKDF</sequence>
<dbReference type="Proteomes" id="UP001642483">
    <property type="component" value="Unassembled WGS sequence"/>
</dbReference>
<gene>
    <name evidence="2" type="ORF">CVLEPA_LOCUS27396</name>
</gene>
<protein>
    <submittedName>
        <fullName evidence="2">Uncharacterized protein</fullName>
    </submittedName>
</protein>
<keyword evidence="1" id="KW-1133">Transmembrane helix</keyword>
<keyword evidence="1" id="KW-0472">Membrane</keyword>
<comment type="caution">
    <text evidence="2">The sequence shown here is derived from an EMBL/GenBank/DDBJ whole genome shotgun (WGS) entry which is preliminary data.</text>
</comment>
<dbReference type="EMBL" id="CAWYQH010000141">
    <property type="protein sequence ID" value="CAK8694132.1"/>
    <property type="molecule type" value="Genomic_DNA"/>
</dbReference>
<name>A0ABP0GQW8_CLALP</name>
<organism evidence="2 3">
    <name type="scientific">Clavelina lepadiformis</name>
    <name type="common">Light-bulb sea squirt</name>
    <name type="synonym">Ascidia lepadiformis</name>
    <dbReference type="NCBI Taxonomy" id="159417"/>
    <lineage>
        <taxon>Eukaryota</taxon>
        <taxon>Metazoa</taxon>
        <taxon>Chordata</taxon>
        <taxon>Tunicata</taxon>
        <taxon>Ascidiacea</taxon>
        <taxon>Aplousobranchia</taxon>
        <taxon>Clavelinidae</taxon>
        <taxon>Clavelina</taxon>
    </lineage>
</organism>
<feature type="transmembrane region" description="Helical" evidence="1">
    <location>
        <begin position="191"/>
        <end position="208"/>
    </location>
</feature>
<accession>A0ABP0GQW8</accession>
<proteinExistence type="predicted"/>
<keyword evidence="3" id="KW-1185">Reference proteome</keyword>
<reference evidence="2 3" key="1">
    <citation type="submission" date="2024-02" db="EMBL/GenBank/DDBJ databases">
        <authorList>
            <person name="Daric V."/>
            <person name="Darras S."/>
        </authorList>
    </citation>
    <scope>NUCLEOTIDE SEQUENCE [LARGE SCALE GENOMIC DNA]</scope>
</reference>